<proteinExistence type="inferred from homology"/>
<sequence length="485" mass="50881">MASGQHAHQYPSDPLENPRHEDEPANSGFADDALLEELTKDGKMNYAEWPGLLDRLLPRLERIAYNDFPMPSIPLPGSLPPSLKEEQVSIKLEPPLKEEPFKERPTFQQGSGDAKQEASEKEEQASVKADPSLEDSKTNIKLESSPTNNSVALPPANTLPPPLLSLLSTIQSTLRSGFPTAPPHTAQRLAELLLHPTNHYKTLPSYLRALDRIVSVASPASVFPLPTLTPAATTNGRLLNGTSSPSPDPADKDFIGGAELTEIPWVGRMGSPTPVHNGPTSDLRTESTSVIDGPNGAGSVETVTVNVNGVHSTHPRDDSNISHGITQGEVLRQEQEAGIVPVPAPTPNGRVTRSSAAASAAATRAVGGDVENVMDAGENEPVHARGPDVIGMEDMGPQTAGSGLAGGIDLEGALGRRGEGESMAATLGRVTEEEKTQNGEEKAENKDGDGDTVVADADGIADGDDGVADESGENKGPDAVDSTTL</sequence>
<feature type="compositionally biased region" description="Acidic residues" evidence="2">
    <location>
        <begin position="459"/>
        <end position="471"/>
    </location>
</feature>
<dbReference type="InterPro" id="IPR015267">
    <property type="entry name" value="PPP4R2"/>
</dbReference>
<feature type="compositionally biased region" description="Polar residues" evidence="2">
    <location>
        <begin position="141"/>
        <end position="151"/>
    </location>
</feature>
<feature type="compositionally biased region" description="Basic and acidic residues" evidence="2">
    <location>
        <begin position="114"/>
        <end position="125"/>
    </location>
</feature>
<accession>A0A8H3F4A6</accession>
<gene>
    <name evidence="3" type="ORF">IMSHALPRED_004511</name>
</gene>
<evidence type="ECO:0000313" key="4">
    <source>
        <dbReference type="Proteomes" id="UP000664534"/>
    </source>
</evidence>
<feature type="compositionally biased region" description="Basic and acidic residues" evidence="2">
    <location>
        <begin position="93"/>
        <end position="105"/>
    </location>
</feature>
<feature type="region of interest" description="Disordered" evidence="2">
    <location>
        <begin position="1"/>
        <end position="34"/>
    </location>
</feature>
<keyword evidence="4" id="KW-1185">Reference proteome</keyword>
<dbReference type="EMBL" id="CAJPDT010000022">
    <property type="protein sequence ID" value="CAF9919061.1"/>
    <property type="molecule type" value="Genomic_DNA"/>
</dbReference>
<feature type="compositionally biased region" description="Polar residues" evidence="2">
    <location>
        <begin position="278"/>
        <end position="290"/>
    </location>
</feature>
<feature type="compositionally biased region" description="Basic and acidic residues" evidence="2">
    <location>
        <begin position="430"/>
        <end position="449"/>
    </location>
</feature>
<dbReference type="GO" id="GO:0019888">
    <property type="term" value="F:protein phosphatase regulator activity"/>
    <property type="evidence" value="ECO:0007669"/>
    <property type="project" value="InterPro"/>
</dbReference>
<organism evidence="3 4">
    <name type="scientific">Imshaugia aleurites</name>
    <dbReference type="NCBI Taxonomy" id="172621"/>
    <lineage>
        <taxon>Eukaryota</taxon>
        <taxon>Fungi</taxon>
        <taxon>Dikarya</taxon>
        <taxon>Ascomycota</taxon>
        <taxon>Pezizomycotina</taxon>
        <taxon>Lecanoromycetes</taxon>
        <taxon>OSLEUM clade</taxon>
        <taxon>Lecanoromycetidae</taxon>
        <taxon>Lecanorales</taxon>
        <taxon>Lecanorineae</taxon>
        <taxon>Parmeliaceae</taxon>
        <taxon>Imshaugia</taxon>
    </lineage>
</organism>
<dbReference type="OrthoDB" id="341898at2759"/>
<feature type="region of interest" description="Disordered" evidence="2">
    <location>
        <begin position="93"/>
        <end position="156"/>
    </location>
</feature>
<dbReference type="Proteomes" id="UP000664534">
    <property type="component" value="Unassembled WGS sequence"/>
</dbReference>
<dbReference type="GO" id="GO:0030289">
    <property type="term" value="C:protein phosphatase 4 complex"/>
    <property type="evidence" value="ECO:0007669"/>
    <property type="project" value="InterPro"/>
</dbReference>
<feature type="region of interest" description="Disordered" evidence="2">
    <location>
        <begin position="397"/>
        <end position="485"/>
    </location>
</feature>
<dbReference type="GO" id="GO:0005634">
    <property type="term" value="C:nucleus"/>
    <property type="evidence" value="ECO:0007669"/>
    <property type="project" value="TreeGrafter"/>
</dbReference>
<reference evidence="3" key="1">
    <citation type="submission" date="2021-03" db="EMBL/GenBank/DDBJ databases">
        <authorList>
            <person name="Tagirdzhanova G."/>
        </authorList>
    </citation>
    <scope>NUCLEOTIDE SEQUENCE</scope>
</reference>
<name>A0A8H3F4A6_9LECA</name>
<feature type="region of interest" description="Disordered" evidence="2">
    <location>
        <begin position="231"/>
        <end position="298"/>
    </location>
</feature>
<protein>
    <submittedName>
        <fullName evidence="3">Uncharacterized protein</fullName>
    </submittedName>
</protein>
<evidence type="ECO:0000256" key="2">
    <source>
        <dbReference type="SAM" id="MobiDB-lite"/>
    </source>
</evidence>
<feature type="compositionally biased region" description="Polar residues" evidence="2">
    <location>
        <begin position="235"/>
        <end position="245"/>
    </location>
</feature>
<dbReference type="PANTHER" id="PTHR16487">
    <property type="entry name" value="PPP4R2-RELATED PROTEIN"/>
    <property type="match status" value="1"/>
</dbReference>
<evidence type="ECO:0000256" key="1">
    <source>
        <dbReference type="ARBA" id="ARBA00009207"/>
    </source>
</evidence>
<dbReference type="GO" id="GO:0005737">
    <property type="term" value="C:cytoplasm"/>
    <property type="evidence" value="ECO:0007669"/>
    <property type="project" value="TreeGrafter"/>
</dbReference>
<evidence type="ECO:0000313" key="3">
    <source>
        <dbReference type="EMBL" id="CAF9919061.1"/>
    </source>
</evidence>
<dbReference type="PANTHER" id="PTHR16487:SF0">
    <property type="entry name" value="PROTEIN PHOSPHATASE 4 REGULATORY SUBUNIT 2-RELATED"/>
    <property type="match status" value="1"/>
</dbReference>
<comment type="similarity">
    <text evidence="1">Belongs to the PPP4R2 family.</text>
</comment>
<comment type="caution">
    <text evidence="3">The sequence shown here is derived from an EMBL/GenBank/DDBJ whole genome shotgun (WGS) entry which is preliminary data.</text>
</comment>
<dbReference type="AlphaFoldDB" id="A0A8H3F4A6"/>